<dbReference type="PANTHER" id="PTHR10098">
    <property type="entry name" value="RAPSYN-RELATED"/>
    <property type="match status" value="1"/>
</dbReference>
<dbReference type="Pfam" id="PF12770">
    <property type="entry name" value="CHAT"/>
    <property type="match status" value="1"/>
</dbReference>
<comment type="caution">
    <text evidence="3">The sequence shown here is derived from an EMBL/GenBank/DDBJ whole genome shotgun (WGS) entry which is preliminary data.</text>
</comment>
<dbReference type="InterPro" id="IPR019734">
    <property type="entry name" value="TPR_rpt"/>
</dbReference>
<dbReference type="PROSITE" id="PS50005">
    <property type="entry name" value="TPR"/>
    <property type="match status" value="1"/>
</dbReference>
<dbReference type="SUPFAM" id="SSF48452">
    <property type="entry name" value="TPR-like"/>
    <property type="match status" value="3"/>
</dbReference>
<reference evidence="3 4" key="1">
    <citation type="journal article" date="2019" name="J Genomics">
        <title>The Draft Genome of a Hydrogen-producing Cyanobacterium, Arthrospira platensis NIES-46.</title>
        <authorList>
            <person name="Suzuki S."/>
            <person name="Yamaguchi H."/>
            <person name="Kawachi M."/>
        </authorList>
    </citation>
    <scope>NUCLEOTIDE SEQUENCE [LARGE SCALE GENOMIC DNA]</scope>
    <source>
        <strain evidence="3 4">NIES-46</strain>
    </source>
</reference>
<dbReference type="EMBL" id="BIMW01000174">
    <property type="protein sequence ID" value="GCE96165.1"/>
    <property type="molecule type" value="Genomic_DNA"/>
</dbReference>
<proteinExistence type="predicted"/>
<feature type="repeat" description="TPR" evidence="1">
    <location>
        <begin position="252"/>
        <end position="285"/>
    </location>
</feature>
<dbReference type="Proteomes" id="UP000326169">
    <property type="component" value="Unassembled WGS sequence"/>
</dbReference>
<gene>
    <name evidence="3" type="ORF">NIES46_42330</name>
</gene>
<evidence type="ECO:0000259" key="2">
    <source>
        <dbReference type="Pfam" id="PF12770"/>
    </source>
</evidence>
<dbReference type="InterPro" id="IPR011990">
    <property type="entry name" value="TPR-like_helical_dom_sf"/>
</dbReference>
<dbReference type="InterPro" id="IPR024983">
    <property type="entry name" value="CHAT_dom"/>
</dbReference>
<dbReference type="Pfam" id="PF13424">
    <property type="entry name" value="TPR_12"/>
    <property type="match status" value="1"/>
</dbReference>
<dbReference type="Gene3D" id="1.25.40.10">
    <property type="entry name" value="Tetratricopeptide repeat domain"/>
    <property type="match status" value="3"/>
</dbReference>
<dbReference type="Pfam" id="PF13181">
    <property type="entry name" value="TPR_8"/>
    <property type="match status" value="1"/>
</dbReference>
<accession>A0A5M3TCK2</accession>
<protein>
    <recommendedName>
        <fullName evidence="2">CHAT domain-containing protein</fullName>
    </recommendedName>
</protein>
<organism evidence="3 4">
    <name type="scientific">Limnospira platensis NIES-46</name>
    <dbReference type="NCBI Taxonomy" id="1236695"/>
    <lineage>
        <taxon>Bacteria</taxon>
        <taxon>Bacillati</taxon>
        <taxon>Cyanobacteriota</taxon>
        <taxon>Cyanophyceae</taxon>
        <taxon>Oscillatoriophycideae</taxon>
        <taxon>Oscillatoriales</taxon>
        <taxon>Sirenicapillariaceae</taxon>
        <taxon>Limnospira</taxon>
    </lineage>
</organism>
<sequence length="859" mass="96463">MKYPRRLTFTLLILLGLLISLLLADTISKPGLTQIVAPKQTPIISQASEGLQEEQRGRDRYQQGDFQQAIAIWESVAQTYHNQGYFIAQARVLSNLSLAYQHLGKWQPATEAIARSIALLENAGPPGLSVLAQAMNTQGQLYLAMGKPEAAFSSWETAEKLYNRDRQQMGVFKARINQATALQQLGLYRRASLLLADISNNLQHQENSREKAIVLIRLGNLLSTLSRFNEAQIILQQGLTIATNLDLNSEKITALIGLGNVAKNHQDYTTALDYYQQALTRSPSPQQQVAIELSQLSLLAETQDWQAFSQLLATTKSHLDQLPSNHTTIYYRLNLGQHWSTFQQAQNPQSSWQNILQLYSQATQEAIDLGDQRAQAFGLGYIASIYEQTQQWEIAQNITQDALILSQQIKAPDISYLWLWQLGRIQQAQGKPEKAISSYLEAVNLIGSLSQDIASIGREFQFSFQNSIEPVYRELVSLLLETTPPGQVVSQNNLSQAINVIESLKVAELDNFFKADCVDVVSRKIDEIDPTAAVIYPIILKDNLHVIISKPNHPLIHHQTNVSKTEVDTTIKQLSQGLVIRSRRDFYEPAQKLYNWVIRPLANQINPEQVKTLVFVPDGSFRNIPMATLYDGEKYLIETYSIAITPGLKLLSDKSIKQLDLKVLAGGLTEERDGFSPLSYVAEEIATIQSETASTVLLNQDFTNQLIRHKLELTNYPIVHFATHGQFSSRLDDTFILAWDSRINILELDSLLTEKTLTGRTPIELLILSACQTASGDNRATLGLAGMAVKAGARSTVGTLWSVNDQASSELMSEFYRFLNQKQFNKSEALRQAQLKLLNNSFFRHPFYWSPYILVGNWL</sequence>
<dbReference type="RefSeq" id="WP_006617739.1">
    <property type="nucleotide sequence ID" value="NZ_BIMW01000174.1"/>
</dbReference>
<feature type="domain" description="CHAT" evidence="2">
    <location>
        <begin position="588"/>
        <end position="857"/>
    </location>
</feature>
<keyword evidence="4" id="KW-1185">Reference proteome</keyword>
<keyword evidence="1" id="KW-0802">TPR repeat</keyword>
<evidence type="ECO:0000256" key="1">
    <source>
        <dbReference type="PROSITE-ProRule" id="PRU00339"/>
    </source>
</evidence>
<evidence type="ECO:0000313" key="3">
    <source>
        <dbReference type="EMBL" id="GCE96165.1"/>
    </source>
</evidence>
<dbReference type="SMART" id="SM00028">
    <property type="entry name" value="TPR"/>
    <property type="match status" value="6"/>
</dbReference>
<dbReference type="GeneID" id="301685001"/>
<name>A0A5M3TCK2_LIMPL</name>
<evidence type="ECO:0000313" key="4">
    <source>
        <dbReference type="Proteomes" id="UP000326169"/>
    </source>
</evidence>